<sequence>MTVARTDVAAGAEIAVSPQEAGRMLKAGQIVQPSAEVLEAIKRAAEADGVETAAAAGAPKKTRAKKAKAKPADPAPADPAPADPKPADPAPAAADKAGA</sequence>
<dbReference type="Proteomes" id="UP001596403">
    <property type="component" value="Unassembled WGS sequence"/>
</dbReference>
<keyword evidence="3" id="KW-1185">Reference proteome</keyword>
<feature type="region of interest" description="Disordered" evidence="1">
    <location>
        <begin position="47"/>
        <end position="99"/>
    </location>
</feature>
<protein>
    <recommendedName>
        <fullName evidence="4">Translation initiation factor IF-2</fullName>
    </recommendedName>
</protein>
<proteinExistence type="predicted"/>
<evidence type="ECO:0000256" key="1">
    <source>
        <dbReference type="SAM" id="MobiDB-lite"/>
    </source>
</evidence>
<evidence type="ECO:0008006" key="4">
    <source>
        <dbReference type="Google" id="ProtNLM"/>
    </source>
</evidence>
<dbReference type="RefSeq" id="WP_132447014.1">
    <property type="nucleotide sequence ID" value="NZ_JBHSWA010000001.1"/>
</dbReference>
<feature type="compositionally biased region" description="Low complexity" evidence="1">
    <location>
        <begin position="90"/>
        <end position="99"/>
    </location>
</feature>
<evidence type="ECO:0000313" key="2">
    <source>
        <dbReference type="EMBL" id="MFC6640823.1"/>
    </source>
</evidence>
<feature type="compositionally biased region" description="Low complexity" evidence="1">
    <location>
        <begin position="50"/>
        <end position="59"/>
    </location>
</feature>
<evidence type="ECO:0000313" key="3">
    <source>
        <dbReference type="Proteomes" id="UP001596403"/>
    </source>
</evidence>
<accession>A0ABW1YY59</accession>
<dbReference type="EMBL" id="JBHSWA010000001">
    <property type="protein sequence ID" value="MFC6640823.1"/>
    <property type="molecule type" value="Genomic_DNA"/>
</dbReference>
<name>A0ABW1YY59_9RHOB</name>
<reference evidence="3" key="1">
    <citation type="journal article" date="2019" name="Int. J. Syst. Evol. Microbiol.">
        <title>The Global Catalogue of Microorganisms (GCM) 10K type strain sequencing project: providing services to taxonomists for standard genome sequencing and annotation.</title>
        <authorList>
            <consortium name="The Broad Institute Genomics Platform"/>
            <consortium name="The Broad Institute Genome Sequencing Center for Infectious Disease"/>
            <person name="Wu L."/>
            <person name="Ma J."/>
        </authorList>
    </citation>
    <scope>NUCLEOTIDE SEQUENCE [LARGE SCALE GENOMIC DNA]</scope>
    <source>
        <strain evidence="3">NBRC 111368</strain>
    </source>
</reference>
<feature type="compositionally biased region" description="Basic residues" evidence="1">
    <location>
        <begin position="60"/>
        <end position="69"/>
    </location>
</feature>
<organism evidence="2 3">
    <name type="scientific">Sulfitobacter profundi</name>
    <dbReference type="NCBI Taxonomy" id="2679961"/>
    <lineage>
        <taxon>Bacteria</taxon>
        <taxon>Pseudomonadati</taxon>
        <taxon>Pseudomonadota</taxon>
        <taxon>Alphaproteobacteria</taxon>
        <taxon>Rhodobacterales</taxon>
        <taxon>Roseobacteraceae</taxon>
        <taxon>Sulfitobacter</taxon>
    </lineage>
</organism>
<comment type="caution">
    <text evidence="2">The sequence shown here is derived from an EMBL/GenBank/DDBJ whole genome shotgun (WGS) entry which is preliminary data.</text>
</comment>
<feature type="compositionally biased region" description="Pro residues" evidence="1">
    <location>
        <begin position="73"/>
        <end position="89"/>
    </location>
</feature>
<gene>
    <name evidence="2" type="ORF">ACFQAU_02845</name>
</gene>